<sequence>MIDAFMSRHGGREGSRGARGAAPLIFLATDDSNYQAAVVHRYGAQRVVQLHDGNVIRAQGGSAIWRDRDAGRAHAKGVEVLLDTLLLSKCDFLLKSASAVSEFALYFNPHLINRPYDFGPADQPSPAWF</sequence>
<evidence type="ECO:0000313" key="1">
    <source>
        <dbReference type="EMBL" id="CAE0140913.1"/>
    </source>
</evidence>
<name>A0A7S3BNZ0_9EUKA</name>
<gene>
    <name evidence="1" type="ORF">HERI1096_LOCUS33541</name>
</gene>
<accession>A0A7S3BNZ0</accession>
<dbReference type="AlphaFoldDB" id="A0A7S3BNZ0"/>
<dbReference type="EMBL" id="HBHX01060658">
    <property type="protein sequence ID" value="CAE0140913.1"/>
    <property type="molecule type" value="Transcribed_RNA"/>
</dbReference>
<dbReference type="Gene3D" id="3.40.50.11350">
    <property type="match status" value="1"/>
</dbReference>
<reference evidence="1" key="1">
    <citation type="submission" date="2021-01" db="EMBL/GenBank/DDBJ databases">
        <authorList>
            <person name="Corre E."/>
            <person name="Pelletier E."/>
            <person name="Niang G."/>
            <person name="Scheremetjew M."/>
            <person name="Finn R."/>
            <person name="Kale V."/>
            <person name="Holt S."/>
            <person name="Cochrane G."/>
            <person name="Meng A."/>
            <person name="Brown T."/>
            <person name="Cohen L."/>
        </authorList>
    </citation>
    <scope>NUCLEOTIDE SEQUENCE</scope>
    <source>
        <strain evidence="1">CCMP281</strain>
    </source>
</reference>
<proteinExistence type="predicted"/>
<organism evidence="1">
    <name type="scientific">Haptolina ericina</name>
    <dbReference type="NCBI Taxonomy" id="156174"/>
    <lineage>
        <taxon>Eukaryota</taxon>
        <taxon>Haptista</taxon>
        <taxon>Haptophyta</taxon>
        <taxon>Prymnesiophyceae</taxon>
        <taxon>Prymnesiales</taxon>
        <taxon>Prymnesiaceae</taxon>
        <taxon>Haptolina</taxon>
    </lineage>
</organism>
<protein>
    <submittedName>
        <fullName evidence="1">Uncharacterized protein</fullName>
    </submittedName>
</protein>